<evidence type="ECO:0000256" key="1">
    <source>
        <dbReference type="SAM" id="Coils"/>
    </source>
</evidence>
<accession>A0A448AY71</accession>
<evidence type="ECO:0000256" key="2">
    <source>
        <dbReference type="SAM" id="MobiDB-lite"/>
    </source>
</evidence>
<reference evidence="3 4" key="1">
    <citation type="submission" date="2018-12" db="EMBL/GenBank/DDBJ databases">
        <authorList>
            <consortium name="Pathogen Informatics"/>
        </authorList>
    </citation>
    <scope>NUCLEOTIDE SEQUENCE [LARGE SCALE GENOMIC DNA]</scope>
    <source>
        <strain evidence="3 4">NCTC11432</strain>
    </source>
</reference>
<feature type="region of interest" description="Disordered" evidence="2">
    <location>
        <begin position="275"/>
        <end position="313"/>
    </location>
</feature>
<protein>
    <submittedName>
        <fullName evidence="3">DNA methylase</fullName>
    </submittedName>
</protein>
<sequence>MDSYKFNLLFNKQLFIDQLKSNNLGKRTIDEGSMDEKSGMNFSEYVAILSGNTDLLDKARVEKQIAGLESEKQAFNRSKYSAKSKLENYTEEFNAAQSRLNRMTTDWENLQQRIQKRQDGKIANPVQLDGLSLNANVKQIGTKLNEIADKARTGGDYQEIGSLYGFQLLVKTEMSKKDGVDIRVNRFFIQGEGNIKYNHNFGVIAKDPETASLNFLRALEKIPPLMAKEQESIASYQKDIPVLQEVVNGTWTKESRLSELKTELASIERKIQLSIEPDKKGEPTEQVEKKQETPKVSESIIRTKGIHLPRGVL</sequence>
<proteinExistence type="predicted"/>
<dbReference type="GO" id="GO:0008168">
    <property type="term" value="F:methyltransferase activity"/>
    <property type="evidence" value="ECO:0007669"/>
    <property type="project" value="UniProtKB-KW"/>
</dbReference>
<evidence type="ECO:0000313" key="3">
    <source>
        <dbReference type="EMBL" id="VEE05170.1"/>
    </source>
</evidence>
<name>A0A448AY71_CHRGE</name>
<dbReference type="GO" id="GO:0032259">
    <property type="term" value="P:methylation"/>
    <property type="evidence" value="ECO:0007669"/>
    <property type="project" value="UniProtKB-KW"/>
</dbReference>
<organism evidence="3 4">
    <name type="scientific">Chryseobacterium gleum</name>
    <name type="common">Flavobacterium gleum</name>
    <dbReference type="NCBI Taxonomy" id="250"/>
    <lineage>
        <taxon>Bacteria</taxon>
        <taxon>Pseudomonadati</taxon>
        <taxon>Bacteroidota</taxon>
        <taxon>Flavobacteriia</taxon>
        <taxon>Flavobacteriales</taxon>
        <taxon>Weeksellaceae</taxon>
        <taxon>Chryseobacterium group</taxon>
        <taxon>Chryseobacterium</taxon>
    </lineage>
</organism>
<gene>
    <name evidence="3" type="ORF">NCTC11432_00749</name>
</gene>
<dbReference type="EMBL" id="LR134289">
    <property type="protein sequence ID" value="VEE05170.1"/>
    <property type="molecule type" value="Genomic_DNA"/>
</dbReference>
<feature type="compositionally biased region" description="Basic and acidic residues" evidence="2">
    <location>
        <begin position="275"/>
        <end position="295"/>
    </location>
</feature>
<dbReference type="KEGG" id="cgle:NCTC11432_00749"/>
<keyword evidence="3" id="KW-0808">Transferase</keyword>
<evidence type="ECO:0000313" key="4">
    <source>
        <dbReference type="Proteomes" id="UP000279227"/>
    </source>
</evidence>
<dbReference type="Proteomes" id="UP000279227">
    <property type="component" value="Chromosome"/>
</dbReference>
<dbReference type="AlphaFoldDB" id="A0A448AY71"/>
<keyword evidence="1" id="KW-0175">Coiled coil</keyword>
<feature type="coiled-coil region" evidence="1">
    <location>
        <begin position="58"/>
        <end position="106"/>
    </location>
</feature>
<keyword evidence="3" id="KW-0489">Methyltransferase</keyword>